<dbReference type="Gene3D" id="3.90.320.10">
    <property type="match status" value="1"/>
</dbReference>
<keyword evidence="4 15" id="KW-0378">Hydrolase</keyword>
<dbReference type="Pfam" id="PF00580">
    <property type="entry name" value="UvrD-helicase"/>
    <property type="match status" value="1"/>
</dbReference>
<evidence type="ECO:0000256" key="13">
    <source>
        <dbReference type="ARBA" id="ARBA00034923"/>
    </source>
</evidence>
<feature type="domain" description="UvrD-like helicase ATP-binding" evidence="17">
    <location>
        <begin position="3"/>
        <end position="434"/>
    </location>
</feature>
<evidence type="ECO:0000256" key="6">
    <source>
        <dbReference type="ARBA" id="ARBA00022839"/>
    </source>
</evidence>
<accession>A0A517Z8R2</accession>
<dbReference type="InterPro" id="IPR011604">
    <property type="entry name" value="PDDEXK-like_dom_sf"/>
</dbReference>
<comment type="catalytic activity">
    <reaction evidence="14">
        <text>ATP + H2O = ADP + phosphate + H(+)</text>
        <dbReference type="Rhea" id="RHEA:13065"/>
        <dbReference type="ChEBI" id="CHEBI:15377"/>
        <dbReference type="ChEBI" id="CHEBI:15378"/>
        <dbReference type="ChEBI" id="CHEBI:30616"/>
        <dbReference type="ChEBI" id="CHEBI:43474"/>
        <dbReference type="ChEBI" id="CHEBI:456216"/>
        <dbReference type="EC" id="5.6.2.4"/>
    </reaction>
</comment>
<evidence type="ECO:0000256" key="15">
    <source>
        <dbReference type="PROSITE-ProRule" id="PRU00560"/>
    </source>
</evidence>
<dbReference type="OrthoDB" id="9810135at2"/>
<proteinExistence type="predicted"/>
<evidence type="ECO:0000256" key="16">
    <source>
        <dbReference type="SAM" id="MobiDB-lite"/>
    </source>
</evidence>
<protein>
    <recommendedName>
        <fullName evidence="12">DNA 3'-5' helicase</fullName>
        <ecNumber evidence="12">5.6.2.4</ecNumber>
    </recommendedName>
    <alternativeName>
        <fullName evidence="13">DNA 3'-5' helicase II</fullName>
    </alternativeName>
</protein>
<dbReference type="PROSITE" id="PS51217">
    <property type="entry name" value="UVRD_HELICASE_CTER"/>
    <property type="match status" value="1"/>
</dbReference>
<reference evidence="19 20" key="1">
    <citation type="submission" date="2019-02" db="EMBL/GenBank/DDBJ databases">
        <title>Deep-cultivation of Planctomycetes and their phenomic and genomic characterization uncovers novel biology.</title>
        <authorList>
            <person name="Wiegand S."/>
            <person name="Jogler M."/>
            <person name="Boedeker C."/>
            <person name="Pinto D."/>
            <person name="Vollmers J."/>
            <person name="Rivas-Marin E."/>
            <person name="Kohn T."/>
            <person name="Peeters S.H."/>
            <person name="Heuer A."/>
            <person name="Rast P."/>
            <person name="Oberbeckmann S."/>
            <person name="Bunk B."/>
            <person name="Jeske O."/>
            <person name="Meyerdierks A."/>
            <person name="Storesund J.E."/>
            <person name="Kallscheuer N."/>
            <person name="Luecker S."/>
            <person name="Lage O.M."/>
            <person name="Pohl T."/>
            <person name="Merkel B.J."/>
            <person name="Hornburger P."/>
            <person name="Mueller R.-W."/>
            <person name="Bruemmer F."/>
            <person name="Labrenz M."/>
            <person name="Spormann A.M."/>
            <person name="Op den Camp H."/>
            <person name="Overmann J."/>
            <person name="Amann R."/>
            <person name="Jetten M.S.M."/>
            <person name="Mascher T."/>
            <person name="Medema M.H."/>
            <person name="Devos D.P."/>
            <person name="Kaster A.-K."/>
            <person name="Ovreas L."/>
            <person name="Rohde M."/>
            <person name="Galperin M.Y."/>
            <person name="Jogler C."/>
        </authorList>
    </citation>
    <scope>NUCLEOTIDE SEQUENCE [LARGE SCALE GENOMIC DNA]</scope>
    <source>
        <strain evidence="19 20">Mal4</strain>
    </source>
</reference>
<dbReference type="GO" id="GO:0033202">
    <property type="term" value="C:DNA helicase complex"/>
    <property type="evidence" value="ECO:0007669"/>
    <property type="project" value="TreeGrafter"/>
</dbReference>
<keyword evidence="6" id="KW-0269">Exonuclease</keyword>
<dbReference type="AlphaFoldDB" id="A0A517Z8R2"/>
<dbReference type="PANTHER" id="PTHR11070">
    <property type="entry name" value="UVRD / RECB / PCRA DNA HELICASE FAMILY MEMBER"/>
    <property type="match status" value="1"/>
</dbReference>
<evidence type="ECO:0000256" key="1">
    <source>
        <dbReference type="ARBA" id="ARBA00022722"/>
    </source>
</evidence>
<keyword evidence="9" id="KW-0234">DNA repair</keyword>
<evidence type="ECO:0000256" key="2">
    <source>
        <dbReference type="ARBA" id="ARBA00022741"/>
    </source>
</evidence>
<dbReference type="RefSeq" id="WP_145370121.1">
    <property type="nucleotide sequence ID" value="NZ_CP036275.1"/>
</dbReference>
<feature type="domain" description="UvrD-like helicase C-terminal" evidence="18">
    <location>
        <begin position="459"/>
        <end position="688"/>
    </location>
</feature>
<dbReference type="InterPro" id="IPR038726">
    <property type="entry name" value="PDDEXK_AddAB-type"/>
</dbReference>
<dbReference type="GO" id="GO:0000725">
    <property type="term" value="P:recombinational repair"/>
    <property type="evidence" value="ECO:0007669"/>
    <property type="project" value="TreeGrafter"/>
</dbReference>
<dbReference type="EC" id="5.6.2.4" evidence="12"/>
<keyword evidence="3" id="KW-0227">DNA damage</keyword>
<keyword evidence="2 15" id="KW-0547">Nucleotide-binding</keyword>
<dbReference type="KEGG" id="mri:Mal4_32090"/>
<dbReference type="Pfam" id="PF12705">
    <property type="entry name" value="PDDEXK_1"/>
    <property type="match status" value="1"/>
</dbReference>
<dbReference type="InterPro" id="IPR027417">
    <property type="entry name" value="P-loop_NTPase"/>
</dbReference>
<keyword evidence="8" id="KW-0238">DNA-binding</keyword>
<evidence type="ECO:0000256" key="12">
    <source>
        <dbReference type="ARBA" id="ARBA00034808"/>
    </source>
</evidence>
<dbReference type="GO" id="GO:0016887">
    <property type="term" value="F:ATP hydrolysis activity"/>
    <property type="evidence" value="ECO:0007669"/>
    <property type="project" value="RHEA"/>
</dbReference>
<evidence type="ECO:0000256" key="3">
    <source>
        <dbReference type="ARBA" id="ARBA00022763"/>
    </source>
</evidence>
<evidence type="ECO:0000256" key="9">
    <source>
        <dbReference type="ARBA" id="ARBA00023204"/>
    </source>
</evidence>
<dbReference type="GO" id="GO:0005829">
    <property type="term" value="C:cytosol"/>
    <property type="evidence" value="ECO:0007669"/>
    <property type="project" value="TreeGrafter"/>
</dbReference>
<dbReference type="GO" id="GO:0005524">
    <property type="term" value="F:ATP binding"/>
    <property type="evidence" value="ECO:0007669"/>
    <property type="project" value="UniProtKB-UniRule"/>
</dbReference>
<dbReference type="Gene3D" id="3.40.50.300">
    <property type="entry name" value="P-loop containing nucleotide triphosphate hydrolases"/>
    <property type="match status" value="4"/>
</dbReference>
<dbReference type="PROSITE" id="PS51198">
    <property type="entry name" value="UVRD_HELICASE_ATP_BIND"/>
    <property type="match status" value="1"/>
</dbReference>
<keyword evidence="5 15" id="KW-0347">Helicase</keyword>
<evidence type="ECO:0000259" key="18">
    <source>
        <dbReference type="PROSITE" id="PS51217"/>
    </source>
</evidence>
<dbReference type="SUPFAM" id="SSF52540">
    <property type="entry name" value="P-loop containing nucleoside triphosphate hydrolases"/>
    <property type="match status" value="1"/>
</dbReference>
<evidence type="ECO:0000256" key="14">
    <source>
        <dbReference type="ARBA" id="ARBA00048988"/>
    </source>
</evidence>
<dbReference type="InterPro" id="IPR011335">
    <property type="entry name" value="Restrct_endonuc-II-like"/>
</dbReference>
<dbReference type="GO" id="GO:0043138">
    <property type="term" value="F:3'-5' DNA helicase activity"/>
    <property type="evidence" value="ECO:0007669"/>
    <property type="project" value="UniProtKB-EC"/>
</dbReference>
<dbReference type="Proteomes" id="UP000320496">
    <property type="component" value="Chromosome"/>
</dbReference>
<keyword evidence="20" id="KW-1185">Reference proteome</keyword>
<dbReference type="InterPro" id="IPR000212">
    <property type="entry name" value="DNA_helicase_UvrD/REP"/>
</dbReference>
<dbReference type="EMBL" id="CP036275">
    <property type="protein sequence ID" value="QDU38877.1"/>
    <property type="molecule type" value="Genomic_DNA"/>
</dbReference>
<dbReference type="Pfam" id="PF13361">
    <property type="entry name" value="UvrD_C"/>
    <property type="match status" value="1"/>
</dbReference>
<dbReference type="GO" id="GO:0003677">
    <property type="term" value="F:DNA binding"/>
    <property type="evidence" value="ECO:0007669"/>
    <property type="project" value="UniProtKB-KW"/>
</dbReference>
<evidence type="ECO:0000256" key="5">
    <source>
        <dbReference type="ARBA" id="ARBA00022806"/>
    </source>
</evidence>
<keyword evidence="1" id="KW-0540">Nuclease</keyword>
<evidence type="ECO:0000256" key="4">
    <source>
        <dbReference type="ARBA" id="ARBA00022801"/>
    </source>
</evidence>
<feature type="binding site" evidence="15">
    <location>
        <begin position="24"/>
        <end position="31"/>
    </location>
    <ligand>
        <name>ATP</name>
        <dbReference type="ChEBI" id="CHEBI:30616"/>
    </ligand>
</feature>
<feature type="region of interest" description="Disordered" evidence="16">
    <location>
        <begin position="831"/>
        <end position="871"/>
    </location>
</feature>
<organism evidence="19 20">
    <name type="scientific">Maioricimonas rarisocia</name>
    <dbReference type="NCBI Taxonomy" id="2528026"/>
    <lineage>
        <taxon>Bacteria</taxon>
        <taxon>Pseudomonadati</taxon>
        <taxon>Planctomycetota</taxon>
        <taxon>Planctomycetia</taxon>
        <taxon>Planctomycetales</taxon>
        <taxon>Planctomycetaceae</taxon>
        <taxon>Maioricimonas</taxon>
    </lineage>
</organism>
<feature type="compositionally biased region" description="Basic and acidic residues" evidence="16">
    <location>
        <begin position="844"/>
        <end position="855"/>
    </location>
</feature>
<dbReference type="InterPro" id="IPR014017">
    <property type="entry name" value="DNA_helicase_UvrD-like_C"/>
</dbReference>
<keyword evidence="10" id="KW-0413">Isomerase</keyword>
<dbReference type="PANTHER" id="PTHR11070:SF2">
    <property type="entry name" value="ATP-DEPENDENT DNA HELICASE SRS2"/>
    <property type="match status" value="1"/>
</dbReference>
<evidence type="ECO:0000256" key="7">
    <source>
        <dbReference type="ARBA" id="ARBA00022840"/>
    </source>
</evidence>
<sequence>MTQQADMTDTSTKPDHLADLVIRASAGTGKTFQLSNRYLSLLQLTSPDRILATTFTRKAAGEILERVLTRLAAAALDQKECENLAAFIHEPDLTPDDCRQMLRRLTHHLHRVRVSTLDSFFSQIATSFTLELGLPPGWRIIDEFEAVQLRERAIETVLQEGDRGDLTQLMHLLTRGEATRRVSDLIHDTVTNFEGVFADSDWKAWDWFPELHPLSEGELKATVAELEVISFPSHKTWQKQRDKDLALIRTGDWLTFIEKGIAAKVAAGEEKYCGKLITDDIELLYRRLLRHAKAIVLKQWRDQTQATWELLGRYASVVERTKREMRGLTFNDVTRTLARAADGSDAARFAFRIDAHVEHLLLDEFQDTSPVQWHVLRPFARAVVREPEGTFFCVGDIKQAIYGWRGGVAEIFDTIERELETLKVDSLTKSFRSSPPVIKAVNDIFERVPDHANLKKALDPIQLWCHEFEDHSTARSELPGHVIVEAAGIDEEDAELHREDVLAFAARRVVEIRRQLPGATIGVLTRTNPGVARTIFELRRLGVPASEEGGNPLTDSAALQLMMSLIRLADHPWDTVARFHVARSPLGQGLGFVDHSDTPAAVRLAEQVRLELLQSGYGESLYRWAGMIAPVCGKRDRSRLEQLVQLGFEYEAYSTLRPTDFADYVDTQRMDDPSRDTVRVMNIHQSKGLQFDVVLLPELEGRLQAVMPKFVTHFQNAGEPPDCVSLYRNEQLQQLAPPLVQEAFRDTHNRAIREAMCLLYVAMTRAVHALHVYLKPSSEKEKSLPATFAGLIRAGCGNSTPVEPETVLKEWGTADWYRQLPADSPILKAPAGDGSDPQAAVPKEPIRVKLAPMKDGRRRGRQRTAPSRKGEAAAVRLGDLLKPGRSFALERGTLIHAWFEQIEWLDDSEPDEATLRRQALKIDEAAQVDVDRALDEFRGMLQVPAIRECLSRGYYDSPGSLGLSDAATSELAAGPVRLTVENERDFALLEEDGALLTGSIDRLVLLEQDGKPIAADILDFKTDTIDEANPAKWNEMRAHYREQLTAYAAAVSQIYGLPDARIATRLILLSPGRVEMIER</sequence>
<evidence type="ECO:0000259" key="17">
    <source>
        <dbReference type="PROSITE" id="PS51198"/>
    </source>
</evidence>
<evidence type="ECO:0000313" key="19">
    <source>
        <dbReference type="EMBL" id="QDU38877.1"/>
    </source>
</evidence>
<dbReference type="InterPro" id="IPR014016">
    <property type="entry name" value="UvrD-like_ATP-bd"/>
</dbReference>
<evidence type="ECO:0000256" key="11">
    <source>
        <dbReference type="ARBA" id="ARBA00034617"/>
    </source>
</evidence>
<name>A0A517Z8R2_9PLAN</name>
<gene>
    <name evidence="19" type="primary">addA</name>
    <name evidence="19" type="ORF">Mal4_32090</name>
</gene>
<dbReference type="GO" id="GO:0004527">
    <property type="term" value="F:exonuclease activity"/>
    <property type="evidence" value="ECO:0007669"/>
    <property type="project" value="UniProtKB-KW"/>
</dbReference>
<evidence type="ECO:0000313" key="20">
    <source>
        <dbReference type="Proteomes" id="UP000320496"/>
    </source>
</evidence>
<dbReference type="SUPFAM" id="SSF52980">
    <property type="entry name" value="Restriction endonuclease-like"/>
    <property type="match status" value="1"/>
</dbReference>
<evidence type="ECO:0000256" key="8">
    <source>
        <dbReference type="ARBA" id="ARBA00023125"/>
    </source>
</evidence>
<evidence type="ECO:0000256" key="10">
    <source>
        <dbReference type="ARBA" id="ARBA00023235"/>
    </source>
</evidence>
<comment type="catalytic activity">
    <reaction evidence="11">
        <text>Couples ATP hydrolysis with the unwinding of duplex DNA by translocating in the 3'-5' direction.</text>
        <dbReference type="EC" id="5.6.2.4"/>
    </reaction>
</comment>
<keyword evidence="7 15" id="KW-0067">ATP-binding</keyword>